<feature type="transmembrane region" description="Helical" evidence="1">
    <location>
        <begin position="51"/>
        <end position="72"/>
    </location>
</feature>
<evidence type="ECO:0000313" key="4">
    <source>
        <dbReference type="Proteomes" id="UP000799429"/>
    </source>
</evidence>
<evidence type="ECO:0000259" key="2">
    <source>
        <dbReference type="PROSITE" id="PS51186"/>
    </source>
</evidence>
<organism evidence="3 4">
    <name type="scientific">Patellaria atrata CBS 101060</name>
    <dbReference type="NCBI Taxonomy" id="1346257"/>
    <lineage>
        <taxon>Eukaryota</taxon>
        <taxon>Fungi</taxon>
        <taxon>Dikarya</taxon>
        <taxon>Ascomycota</taxon>
        <taxon>Pezizomycotina</taxon>
        <taxon>Dothideomycetes</taxon>
        <taxon>Dothideomycetes incertae sedis</taxon>
        <taxon>Patellariales</taxon>
        <taxon>Patellariaceae</taxon>
        <taxon>Patellaria</taxon>
    </lineage>
</organism>
<protein>
    <submittedName>
        <fullName evidence="3">Acetyltransferase</fullName>
    </submittedName>
</protein>
<name>A0A9P4SA53_9PEZI</name>
<dbReference type="PROSITE" id="PS51186">
    <property type="entry name" value="GNAT"/>
    <property type="match status" value="1"/>
</dbReference>
<reference evidence="3" key="1">
    <citation type="journal article" date="2020" name="Stud. Mycol.">
        <title>101 Dothideomycetes genomes: a test case for predicting lifestyles and emergence of pathogens.</title>
        <authorList>
            <person name="Haridas S."/>
            <person name="Albert R."/>
            <person name="Binder M."/>
            <person name="Bloem J."/>
            <person name="Labutti K."/>
            <person name="Salamov A."/>
            <person name="Andreopoulos B."/>
            <person name="Baker S."/>
            <person name="Barry K."/>
            <person name="Bills G."/>
            <person name="Bluhm B."/>
            <person name="Cannon C."/>
            <person name="Castanera R."/>
            <person name="Culley D."/>
            <person name="Daum C."/>
            <person name="Ezra D."/>
            <person name="Gonzalez J."/>
            <person name="Henrissat B."/>
            <person name="Kuo A."/>
            <person name="Liang C."/>
            <person name="Lipzen A."/>
            <person name="Lutzoni F."/>
            <person name="Magnuson J."/>
            <person name="Mondo S."/>
            <person name="Nolan M."/>
            <person name="Ohm R."/>
            <person name="Pangilinan J."/>
            <person name="Park H.-J."/>
            <person name="Ramirez L."/>
            <person name="Alfaro M."/>
            <person name="Sun H."/>
            <person name="Tritt A."/>
            <person name="Yoshinaga Y."/>
            <person name="Zwiers L.-H."/>
            <person name="Turgeon B."/>
            <person name="Goodwin S."/>
            <person name="Spatafora J."/>
            <person name="Crous P."/>
            <person name="Grigoriev I."/>
        </authorList>
    </citation>
    <scope>NUCLEOTIDE SEQUENCE</scope>
    <source>
        <strain evidence="3">CBS 101060</strain>
    </source>
</reference>
<evidence type="ECO:0000313" key="3">
    <source>
        <dbReference type="EMBL" id="KAF2838906.1"/>
    </source>
</evidence>
<dbReference type="EMBL" id="MU006096">
    <property type="protein sequence ID" value="KAF2838906.1"/>
    <property type="molecule type" value="Genomic_DNA"/>
</dbReference>
<gene>
    <name evidence="3" type="ORF">M501DRAFT_1011629</name>
</gene>
<dbReference type="GO" id="GO:0016747">
    <property type="term" value="F:acyltransferase activity, transferring groups other than amino-acyl groups"/>
    <property type="evidence" value="ECO:0007669"/>
    <property type="project" value="InterPro"/>
</dbReference>
<dbReference type="SUPFAM" id="SSF55729">
    <property type="entry name" value="Acyl-CoA N-acyltransferases (Nat)"/>
    <property type="match status" value="1"/>
</dbReference>
<keyword evidence="1" id="KW-0812">Transmembrane</keyword>
<dbReference type="Pfam" id="PF00583">
    <property type="entry name" value="Acetyltransf_1"/>
    <property type="match status" value="1"/>
</dbReference>
<keyword evidence="1" id="KW-1133">Transmembrane helix</keyword>
<feature type="transmembrane region" description="Helical" evidence="1">
    <location>
        <begin position="79"/>
        <end position="100"/>
    </location>
</feature>
<keyword evidence="1" id="KW-0472">Membrane</keyword>
<dbReference type="AlphaFoldDB" id="A0A9P4SA53"/>
<comment type="caution">
    <text evidence="3">The sequence shown here is derived from an EMBL/GenBank/DDBJ whole genome shotgun (WGS) entry which is preliminary data.</text>
</comment>
<feature type="transmembrane region" description="Helical" evidence="1">
    <location>
        <begin position="120"/>
        <end position="139"/>
    </location>
</feature>
<dbReference type="InterPro" id="IPR000182">
    <property type="entry name" value="GNAT_dom"/>
</dbReference>
<dbReference type="InterPro" id="IPR016181">
    <property type="entry name" value="Acyl_CoA_acyltransferase"/>
</dbReference>
<sequence length="238" mass="25809">MPPSDPPFSPLSGIPDLVIGPSASENDRIDGLKLVVDSVAEMKGTAAKLLLAHWVTWAGMVVVYSVVGKVLWKSSGDVPLVLTTCAGATMALFVLIRYFTAEYVALAEGMDFEWIGGDEILVARFGERVVGALVLGMVAEGGKGRRKKAVRGEIRAWTVRRRYRGKGVGTGLLEEAVKLVEARGGEGVGFSAAHANSHRVLYDYFDKPLDEADARAERKLQDVIYEQNAFAKKNRRGS</sequence>
<feature type="domain" description="N-acetyltransferase" evidence="2">
    <location>
        <begin position="82"/>
        <end position="238"/>
    </location>
</feature>
<dbReference type="Proteomes" id="UP000799429">
    <property type="component" value="Unassembled WGS sequence"/>
</dbReference>
<accession>A0A9P4SA53</accession>
<dbReference type="OrthoDB" id="5343688at2759"/>
<keyword evidence="4" id="KW-1185">Reference proteome</keyword>
<evidence type="ECO:0000256" key="1">
    <source>
        <dbReference type="SAM" id="Phobius"/>
    </source>
</evidence>
<dbReference type="CDD" id="cd04301">
    <property type="entry name" value="NAT_SF"/>
    <property type="match status" value="1"/>
</dbReference>
<proteinExistence type="predicted"/>
<dbReference type="Gene3D" id="3.40.630.30">
    <property type="match status" value="1"/>
</dbReference>